<dbReference type="InParanoid" id="A0A1Y2BKE0"/>
<feature type="domain" description="Alginate lyase" evidence="3">
    <location>
        <begin position="66"/>
        <end position="284"/>
    </location>
</feature>
<dbReference type="Gene3D" id="1.50.10.100">
    <property type="entry name" value="Chondroitin AC/alginate lyase"/>
    <property type="match status" value="1"/>
</dbReference>
<dbReference type="InterPro" id="IPR008397">
    <property type="entry name" value="Alginate_lyase_dom"/>
</dbReference>
<dbReference type="OrthoDB" id="63533at2759"/>
<evidence type="ECO:0000256" key="1">
    <source>
        <dbReference type="ARBA" id="ARBA00022729"/>
    </source>
</evidence>
<evidence type="ECO:0000256" key="2">
    <source>
        <dbReference type="ARBA" id="ARBA00023239"/>
    </source>
</evidence>
<evidence type="ECO:0000313" key="4">
    <source>
        <dbReference type="EMBL" id="ORY34565.1"/>
    </source>
</evidence>
<dbReference type="Pfam" id="PF05426">
    <property type="entry name" value="Alginate_lyase"/>
    <property type="match status" value="1"/>
</dbReference>
<dbReference type="InterPro" id="IPR008929">
    <property type="entry name" value="Chondroitin_lyas"/>
</dbReference>
<evidence type="ECO:0000313" key="5">
    <source>
        <dbReference type="Proteomes" id="UP000193986"/>
    </source>
</evidence>
<sequence length="370" mass="42432">MAKPLPIPSYPAKIIVPTPRSDPSAQALKLLRQQARSILESKETYSVTFSPVLCPEGKNHFFTLQPYMWLRKDGNWEKRDGHRNPYCDLPKGQQQLSEMSRIVLTLALAARHLPERKDAATQRMHELLEIFFVNPETMMIPEVRYSQCNPGETPLKGNSAFIIAIRNLILVTQALRVTSVDSVLDQQLGRWFQIQIEWMTSSDQGKEVANCGDNKEYWYHAVMASHYAYVDPSRAITYAINYLNTLMTRYPEPAAFFAQDLNRTRPRHYTLFALEPTFILVDLTRVSPLPPPAHILTYIENLIDFAHTVKPGAIEVPLEMEGRYERQIAWFQRMLAAWKGSPVGSGGDLPDGEGWSKGWDMWMRTMWGFV</sequence>
<dbReference type="SUPFAM" id="SSF48230">
    <property type="entry name" value="Chondroitin AC/alginate lyase"/>
    <property type="match status" value="1"/>
</dbReference>
<keyword evidence="2 4" id="KW-0456">Lyase</keyword>
<protein>
    <submittedName>
        <fullName evidence="4">Alginate lyase-domain-containing protein</fullName>
    </submittedName>
</protein>
<keyword evidence="1" id="KW-0732">Signal</keyword>
<organism evidence="4 5">
    <name type="scientific">Naematelia encephala</name>
    <dbReference type="NCBI Taxonomy" id="71784"/>
    <lineage>
        <taxon>Eukaryota</taxon>
        <taxon>Fungi</taxon>
        <taxon>Dikarya</taxon>
        <taxon>Basidiomycota</taxon>
        <taxon>Agaricomycotina</taxon>
        <taxon>Tremellomycetes</taxon>
        <taxon>Tremellales</taxon>
        <taxon>Naemateliaceae</taxon>
        <taxon>Naematelia</taxon>
    </lineage>
</organism>
<name>A0A1Y2BKE0_9TREE</name>
<comment type="caution">
    <text evidence="4">The sequence shown here is derived from an EMBL/GenBank/DDBJ whole genome shotgun (WGS) entry which is preliminary data.</text>
</comment>
<accession>A0A1Y2BKE0</accession>
<dbReference type="GO" id="GO:0016829">
    <property type="term" value="F:lyase activity"/>
    <property type="evidence" value="ECO:0007669"/>
    <property type="project" value="UniProtKB-KW"/>
</dbReference>
<dbReference type="EMBL" id="MCFC01000002">
    <property type="protein sequence ID" value="ORY34565.1"/>
    <property type="molecule type" value="Genomic_DNA"/>
</dbReference>
<evidence type="ECO:0000259" key="3">
    <source>
        <dbReference type="Pfam" id="PF05426"/>
    </source>
</evidence>
<keyword evidence="5" id="KW-1185">Reference proteome</keyword>
<dbReference type="GO" id="GO:0042597">
    <property type="term" value="C:periplasmic space"/>
    <property type="evidence" value="ECO:0007669"/>
    <property type="project" value="InterPro"/>
</dbReference>
<dbReference type="AlphaFoldDB" id="A0A1Y2BKE0"/>
<dbReference type="Proteomes" id="UP000193986">
    <property type="component" value="Unassembled WGS sequence"/>
</dbReference>
<reference evidence="4 5" key="1">
    <citation type="submission" date="2016-07" db="EMBL/GenBank/DDBJ databases">
        <title>Pervasive Adenine N6-methylation of Active Genes in Fungi.</title>
        <authorList>
            <consortium name="DOE Joint Genome Institute"/>
            <person name="Mondo S.J."/>
            <person name="Dannebaum R.O."/>
            <person name="Kuo R.C."/>
            <person name="Labutti K."/>
            <person name="Haridas S."/>
            <person name="Kuo A."/>
            <person name="Salamov A."/>
            <person name="Ahrendt S.R."/>
            <person name="Lipzen A."/>
            <person name="Sullivan W."/>
            <person name="Andreopoulos W.B."/>
            <person name="Clum A."/>
            <person name="Lindquist E."/>
            <person name="Daum C."/>
            <person name="Ramamoorthy G.K."/>
            <person name="Gryganskyi A."/>
            <person name="Culley D."/>
            <person name="Magnuson J.K."/>
            <person name="James T.Y."/>
            <person name="O'Malley M.A."/>
            <person name="Stajich J.E."/>
            <person name="Spatafora J.W."/>
            <person name="Visel A."/>
            <person name="Grigoriev I.V."/>
        </authorList>
    </citation>
    <scope>NUCLEOTIDE SEQUENCE [LARGE SCALE GENOMIC DNA]</scope>
    <source>
        <strain evidence="4 5">68-887.2</strain>
    </source>
</reference>
<proteinExistence type="predicted"/>
<gene>
    <name evidence="4" type="ORF">BCR39DRAFT_513398</name>
</gene>